<keyword evidence="19" id="KW-1185">Reference proteome</keyword>
<evidence type="ECO:0000256" key="6">
    <source>
        <dbReference type="ARBA" id="ARBA00016939"/>
    </source>
</evidence>
<dbReference type="InterPro" id="IPR005804">
    <property type="entry name" value="FA_desaturase_dom"/>
</dbReference>
<comment type="pathway">
    <text evidence="2">Lipid metabolism; sphingolipid metabolism.</text>
</comment>
<evidence type="ECO:0000256" key="7">
    <source>
        <dbReference type="ARBA" id="ARBA00022617"/>
    </source>
</evidence>
<evidence type="ECO:0000256" key="14">
    <source>
        <dbReference type="ARBA" id="ARBA00023098"/>
    </source>
</evidence>
<dbReference type="OMA" id="REMAWTV"/>
<dbReference type="Pfam" id="PF00173">
    <property type="entry name" value="Cyt-b5"/>
    <property type="match status" value="1"/>
</dbReference>
<evidence type="ECO:0000313" key="19">
    <source>
        <dbReference type="Proteomes" id="UP000191522"/>
    </source>
</evidence>
<dbReference type="InterPro" id="IPR036400">
    <property type="entry name" value="Cyt_B5-like_heme/steroid_sf"/>
</dbReference>
<dbReference type="GO" id="GO:0006665">
    <property type="term" value="P:sphingolipid metabolic process"/>
    <property type="evidence" value="ECO:0007669"/>
    <property type="project" value="UniProtKB-UniPathway"/>
</dbReference>
<comment type="similarity">
    <text evidence="4">Belongs to the fatty acid desaturase type 1 family.</text>
</comment>
<dbReference type="EMBL" id="MDYL01000022">
    <property type="protein sequence ID" value="OQD70636.1"/>
    <property type="molecule type" value="Genomic_DNA"/>
</dbReference>
<keyword evidence="14" id="KW-0443">Lipid metabolism</keyword>
<keyword evidence="11 16" id="KW-1133">Transmembrane helix</keyword>
<evidence type="ECO:0000256" key="8">
    <source>
        <dbReference type="ARBA" id="ARBA00022692"/>
    </source>
</evidence>
<reference evidence="19" key="1">
    <citation type="journal article" date="2017" name="Nat. Microbiol.">
        <title>Global analysis of biosynthetic gene clusters reveals vast potential of secondary metabolite production in Penicillium species.</title>
        <authorList>
            <person name="Nielsen J.C."/>
            <person name="Grijseels S."/>
            <person name="Prigent S."/>
            <person name="Ji B."/>
            <person name="Dainat J."/>
            <person name="Nielsen K.F."/>
            <person name="Frisvad J.C."/>
            <person name="Workman M."/>
            <person name="Nielsen J."/>
        </authorList>
    </citation>
    <scope>NUCLEOTIDE SEQUENCE [LARGE SCALE GENOMIC DNA]</scope>
    <source>
        <strain evidence="19">IBT 11843</strain>
    </source>
</reference>
<proteinExistence type="inferred from homology"/>
<dbReference type="GO" id="GO:0016717">
    <property type="term" value="F:oxidoreductase activity, acting on paired donors, with oxidation of a pair of donors resulting in the reduction of molecular oxygen to two molecules of water"/>
    <property type="evidence" value="ECO:0007669"/>
    <property type="project" value="TreeGrafter"/>
</dbReference>
<keyword evidence="12" id="KW-0560">Oxidoreductase</keyword>
<evidence type="ECO:0000256" key="2">
    <source>
        <dbReference type="ARBA" id="ARBA00004760"/>
    </source>
</evidence>
<evidence type="ECO:0000256" key="1">
    <source>
        <dbReference type="ARBA" id="ARBA00004141"/>
    </source>
</evidence>
<evidence type="ECO:0000256" key="13">
    <source>
        <dbReference type="ARBA" id="ARBA00023004"/>
    </source>
</evidence>
<feature type="domain" description="Cytochrome b5 heme-binding" evidence="17">
    <location>
        <begin position="8"/>
        <end position="84"/>
    </location>
</feature>
<evidence type="ECO:0000256" key="16">
    <source>
        <dbReference type="SAM" id="Phobius"/>
    </source>
</evidence>
<feature type="transmembrane region" description="Helical" evidence="16">
    <location>
        <begin position="362"/>
        <end position="381"/>
    </location>
</feature>
<dbReference type="OrthoDB" id="260091at2759"/>
<feature type="transmembrane region" description="Helical" evidence="16">
    <location>
        <begin position="247"/>
        <end position="269"/>
    </location>
</feature>
<dbReference type="GO" id="GO:0016020">
    <property type="term" value="C:membrane"/>
    <property type="evidence" value="ECO:0007669"/>
    <property type="project" value="UniProtKB-SubCell"/>
</dbReference>
<keyword evidence="13" id="KW-0408">Iron</keyword>
<comment type="subcellular location">
    <subcellularLocation>
        <location evidence="1">Membrane</location>
        <topology evidence="1">Multi-pass membrane protein</topology>
    </subcellularLocation>
</comment>
<evidence type="ECO:0000256" key="3">
    <source>
        <dbReference type="ARBA" id="ARBA00004991"/>
    </source>
</evidence>
<dbReference type="STRING" id="69771.A0A1V6P1Z5"/>
<dbReference type="Proteomes" id="UP000191522">
    <property type="component" value="Unassembled WGS sequence"/>
</dbReference>
<dbReference type="InterPro" id="IPR012171">
    <property type="entry name" value="Fatty_acid_desaturase"/>
</dbReference>
<feature type="transmembrane region" description="Helical" evidence="16">
    <location>
        <begin position="217"/>
        <end position="235"/>
    </location>
</feature>
<evidence type="ECO:0000313" key="18">
    <source>
        <dbReference type="EMBL" id="OQD70636.1"/>
    </source>
</evidence>
<dbReference type="AlphaFoldDB" id="A0A1V6P1Z5"/>
<keyword evidence="10" id="KW-0746">Sphingolipid metabolism</keyword>
<organism evidence="18 19">
    <name type="scientific">Penicillium decumbens</name>
    <dbReference type="NCBI Taxonomy" id="69771"/>
    <lineage>
        <taxon>Eukaryota</taxon>
        <taxon>Fungi</taxon>
        <taxon>Dikarya</taxon>
        <taxon>Ascomycota</taxon>
        <taxon>Pezizomycotina</taxon>
        <taxon>Eurotiomycetes</taxon>
        <taxon>Eurotiomycetidae</taxon>
        <taxon>Eurotiales</taxon>
        <taxon>Aspergillaceae</taxon>
        <taxon>Penicillium</taxon>
    </lineage>
</organism>
<comment type="caution">
    <text evidence="18">The sequence shown here is derived from an EMBL/GenBank/DDBJ whole genome shotgun (WGS) entry which is preliminary data.</text>
</comment>
<dbReference type="PROSITE" id="PS50255">
    <property type="entry name" value="CYTOCHROME_B5_2"/>
    <property type="match status" value="1"/>
</dbReference>
<gene>
    <name evidence="18" type="ORF">PENDEC_c022G02619</name>
</gene>
<dbReference type="PANTHER" id="PTHR19353">
    <property type="entry name" value="FATTY ACID DESATURASE 2"/>
    <property type="match status" value="1"/>
</dbReference>
<protein>
    <recommendedName>
        <fullName evidence="6">Delta 8-(E)-sphingolipid desaturase</fullName>
        <ecNumber evidence="5">1.14.19.18</ecNumber>
    </recommendedName>
</protein>
<dbReference type="PANTHER" id="PTHR19353:SF30">
    <property type="entry name" value="DELTA 8-(E)-SPHINGOLIPID DESATURASE"/>
    <property type="match status" value="1"/>
</dbReference>
<dbReference type="PIRSF" id="PIRSF015921">
    <property type="entry name" value="FA_sphinglp_des"/>
    <property type="match status" value="1"/>
</dbReference>
<dbReference type="SUPFAM" id="SSF55856">
    <property type="entry name" value="Cytochrome b5-like heme/steroid binding domain"/>
    <property type="match status" value="1"/>
</dbReference>
<dbReference type="UniPathway" id="UPA00222"/>
<keyword evidence="15 16" id="KW-0472">Membrane</keyword>
<evidence type="ECO:0000256" key="15">
    <source>
        <dbReference type="ARBA" id="ARBA00023136"/>
    </source>
</evidence>
<dbReference type="CDD" id="cd03506">
    <property type="entry name" value="Delta6-FADS-like"/>
    <property type="match status" value="1"/>
</dbReference>
<dbReference type="EC" id="1.14.19.18" evidence="5"/>
<dbReference type="InterPro" id="IPR001199">
    <property type="entry name" value="Cyt_B5-like_heme/steroid-bd"/>
</dbReference>
<accession>A0A1V6P1Z5</accession>
<dbReference type="Gene3D" id="3.10.120.10">
    <property type="entry name" value="Cytochrome b5-like heme/steroid binding domain"/>
    <property type="match status" value="1"/>
</dbReference>
<keyword evidence="7" id="KW-0349">Heme</keyword>
<keyword evidence="9" id="KW-0479">Metal-binding</keyword>
<evidence type="ECO:0000256" key="5">
    <source>
        <dbReference type="ARBA" id="ARBA00012019"/>
    </source>
</evidence>
<feature type="transmembrane region" description="Helical" evidence="16">
    <location>
        <begin position="330"/>
        <end position="350"/>
    </location>
</feature>
<evidence type="ECO:0000256" key="10">
    <source>
        <dbReference type="ARBA" id="ARBA00022919"/>
    </source>
</evidence>
<evidence type="ECO:0000259" key="17">
    <source>
        <dbReference type="PROSITE" id="PS50255"/>
    </source>
</evidence>
<name>A0A1V6P1Z5_PENDC</name>
<sequence length="531" mass="61123">MNQSQVSASVLSRCDVERLIAEENALIVIMDQMVLRLDGWLKYHPGGSKPIQHMVGRDATDEITSLHSPKTCRQMKRYQIGRVQGYWENLIPPIQGCVYPIASESVNTSSKPKVTIPCARGAANTTFRPPDSPTSRHTEGTRFLDFLTREEINLDLTEYPLVDKSTQMEITCKYRLLHEEIRRSGLYQCNYTAYAWEAMRCALLVSLTWLFMNLEVYWISAAFLGLFWSQLVFIAHDAGHMGITHNFTIDTLIAMIIAAPIGGLSMGWWKRSHNVHHIVTNSPEHDPDNQHLPLFAVNHRFLGNLFSTYHERWMRFGRIAKFWIPYQAKMYYLVLAFGRFNLYAQSWLFLIRGQGPRKGAAWWHRLFEIFGVIIFCLWYGYGLVYKSIPGNWNRITFVMVSHMVNMPLHVQFTLSHFAMSAMDLGQDESFAQKMLRTTMDIDCPEWLDFFHGGLQFQAVHHLFPRIPRHNLRSTQKFVQQFCRETGIPYALYGFVDGNKKVLGCLSAVSRQAAILAECQRTVAADQQSSVS</sequence>
<comment type="pathway">
    <text evidence="3">Sphingolipid metabolism.</text>
</comment>
<keyword evidence="8 16" id="KW-0812">Transmembrane</keyword>
<evidence type="ECO:0000256" key="11">
    <source>
        <dbReference type="ARBA" id="ARBA00022989"/>
    </source>
</evidence>
<evidence type="ECO:0000256" key="9">
    <source>
        <dbReference type="ARBA" id="ARBA00022723"/>
    </source>
</evidence>
<evidence type="ECO:0000256" key="12">
    <source>
        <dbReference type="ARBA" id="ARBA00023002"/>
    </source>
</evidence>
<dbReference type="Pfam" id="PF00487">
    <property type="entry name" value="FA_desaturase"/>
    <property type="match status" value="1"/>
</dbReference>
<evidence type="ECO:0000256" key="4">
    <source>
        <dbReference type="ARBA" id="ARBA00009295"/>
    </source>
</evidence>
<dbReference type="GO" id="GO:0046872">
    <property type="term" value="F:metal ion binding"/>
    <property type="evidence" value="ECO:0007669"/>
    <property type="project" value="UniProtKB-KW"/>
</dbReference>
<dbReference type="SMART" id="SM01117">
    <property type="entry name" value="Cyt-b5"/>
    <property type="match status" value="1"/>
</dbReference>